<dbReference type="OrthoDB" id="9766690at2"/>
<evidence type="ECO:0000256" key="1">
    <source>
        <dbReference type="ARBA" id="ARBA00004651"/>
    </source>
</evidence>
<keyword evidence="3" id="KW-1003">Cell membrane</keyword>
<feature type="transmembrane region" description="Helical" evidence="8">
    <location>
        <begin position="20"/>
        <end position="38"/>
    </location>
</feature>
<keyword evidence="2" id="KW-0813">Transport</keyword>
<gene>
    <name evidence="9" type="ORF">SAMN05421642_102306</name>
</gene>
<evidence type="ECO:0000256" key="4">
    <source>
        <dbReference type="ARBA" id="ARBA00022692"/>
    </source>
</evidence>
<dbReference type="PROSITE" id="PS00714">
    <property type="entry name" value="NA_DICARBOXYL_SYMP_2"/>
    <property type="match status" value="1"/>
</dbReference>
<dbReference type="InterPro" id="IPR018107">
    <property type="entry name" value="Na-dicarboxylate_symporter_CS"/>
</dbReference>
<protein>
    <submittedName>
        <fullName evidence="9">Aerobic C4-dicarboxylate transport protein</fullName>
    </submittedName>
</protein>
<dbReference type="NCBIfam" id="NF002461">
    <property type="entry name" value="PRK01663.1"/>
    <property type="match status" value="1"/>
</dbReference>
<feature type="transmembrane region" description="Helical" evidence="8">
    <location>
        <begin position="90"/>
        <end position="110"/>
    </location>
</feature>
<dbReference type="Gene3D" id="1.10.3860.10">
    <property type="entry name" value="Sodium:dicarboxylate symporter"/>
    <property type="match status" value="1"/>
</dbReference>
<dbReference type="AlphaFoldDB" id="A0A239EC45"/>
<dbReference type="InterPro" id="IPR001991">
    <property type="entry name" value="Na-dicarboxylate_symporter"/>
</dbReference>
<evidence type="ECO:0000313" key="9">
    <source>
        <dbReference type="EMBL" id="SNS42186.1"/>
    </source>
</evidence>
<evidence type="ECO:0000256" key="3">
    <source>
        <dbReference type="ARBA" id="ARBA00022475"/>
    </source>
</evidence>
<feature type="transmembrane region" description="Helical" evidence="8">
    <location>
        <begin position="228"/>
        <end position="253"/>
    </location>
</feature>
<evidence type="ECO:0000313" key="10">
    <source>
        <dbReference type="Proteomes" id="UP000198327"/>
    </source>
</evidence>
<keyword evidence="5" id="KW-0769">Symport</keyword>
<dbReference type="GO" id="GO:0015141">
    <property type="term" value="F:succinate transmembrane transporter activity"/>
    <property type="evidence" value="ECO:0007669"/>
    <property type="project" value="TreeGrafter"/>
</dbReference>
<feature type="transmembrane region" description="Helical" evidence="8">
    <location>
        <begin position="364"/>
        <end position="388"/>
    </location>
</feature>
<dbReference type="FunFam" id="1.10.3860.10:FF:000001">
    <property type="entry name" value="C4-dicarboxylate transport protein"/>
    <property type="match status" value="1"/>
</dbReference>
<dbReference type="GO" id="GO:0070778">
    <property type="term" value="P:L-aspartate transmembrane transport"/>
    <property type="evidence" value="ECO:0007669"/>
    <property type="project" value="TreeGrafter"/>
</dbReference>
<keyword evidence="4 8" id="KW-0812">Transmembrane</keyword>
<name>A0A239EC45_9NOCA</name>
<evidence type="ECO:0000256" key="8">
    <source>
        <dbReference type="SAM" id="Phobius"/>
    </source>
</evidence>
<sequence>MSHTTETGEPVKRKRFYHQLYFWVLVGISIGIVIGLTAPGVASEMKWMADLFIKLVKVVIAPTIFATIVVGIAGMGNLAKAGGLAFKTVMYFNVTTVFALAIGLVVVNIIGPGRGLNYDVASFDSSAAAGTIESAGEASGTGLTGFILNLVPDSFASAFVDGMLLQVLLLAILVAVAVTMLGKRAAPVVSALDTFAKIMFGVIKLVMWVAPLGAMGGIAFTIGEHGSAILGSLATFMGSFWLTCILFLTLVLGPICRLAGFSIFKYLRYIKDELLIVLGTSSSETVLPRMMAKMEAAGTPKHVVGMTIPTGYSFNLDGTAIYMSMGAIFIAQAFGIDVPIWTQIGLLVFMLISSNGAAGVSGAGLVTLAASLTAFDSVIPVAGIALIVGIDRFMSEGRALTNLSGNGLGTLVIARWTGELDRERLAYVLDNPKSVDVDDLLDSDAPAAPVRA</sequence>
<reference evidence="10" key="1">
    <citation type="submission" date="2017-06" db="EMBL/GenBank/DDBJ databases">
        <authorList>
            <person name="Varghese N."/>
            <person name="Submissions S."/>
        </authorList>
    </citation>
    <scope>NUCLEOTIDE SEQUENCE [LARGE SCALE GENOMIC DNA]</scope>
    <source>
        <strain evidence="10">JCM 23211</strain>
    </source>
</reference>
<evidence type="ECO:0000256" key="7">
    <source>
        <dbReference type="ARBA" id="ARBA00023136"/>
    </source>
</evidence>
<evidence type="ECO:0000256" key="2">
    <source>
        <dbReference type="ARBA" id="ARBA00022448"/>
    </source>
</evidence>
<keyword evidence="10" id="KW-1185">Reference proteome</keyword>
<dbReference type="PANTHER" id="PTHR42865">
    <property type="entry name" value="PROTON/GLUTAMATE-ASPARTATE SYMPORTER"/>
    <property type="match status" value="1"/>
</dbReference>
<feature type="transmembrane region" description="Helical" evidence="8">
    <location>
        <begin position="202"/>
        <end position="222"/>
    </location>
</feature>
<evidence type="ECO:0000256" key="5">
    <source>
        <dbReference type="ARBA" id="ARBA00022847"/>
    </source>
</evidence>
<dbReference type="SUPFAM" id="SSF118215">
    <property type="entry name" value="Proton glutamate symport protein"/>
    <property type="match status" value="1"/>
</dbReference>
<dbReference type="GO" id="GO:0005886">
    <property type="term" value="C:plasma membrane"/>
    <property type="evidence" value="ECO:0007669"/>
    <property type="project" value="UniProtKB-SubCell"/>
</dbReference>
<feature type="transmembrane region" description="Helical" evidence="8">
    <location>
        <begin position="163"/>
        <end position="181"/>
    </location>
</feature>
<dbReference type="Proteomes" id="UP000198327">
    <property type="component" value="Unassembled WGS sequence"/>
</dbReference>
<dbReference type="InterPro" id="IPR036458">
    <property type="entry name" value="Na:dicarbo_symporter_sf"/>
</dbReference>
<keyword evidence="7 8" id="KW-0472">Membrane</keyword>
<accession>A0A239EC45</accession>
<dbReference type="PANTHER" id="PTHR42865:SF1">
    <property type="entry name" value="AEROBIC C4-DICARBOXYLATE TRANSPORT PROTEIN"/>
    <property type="match status" value="1"/>
</dbReference>
<dbReference type="EMBL" id="FZOW01000002">
    <property type="protein sequence ID" value="SNS42186.1"/>
    <property type="molecule type" value="Genomic_DNA"/>
</dbReference>
<feature type="transmembrane region" description="Helical" evidence="8">
    <location>
        <begin position="58"/>
        <end position="78"/>
    </location>
</feature>
<feature type="transmembrane region" description="Helical" evidence="8">
    <location>
        <begin position="338"/>
        <end position="358"/>
    </location>
</feature>
<organism evidence="9 10">
    <name type="scientific">Rhodococcoides kyotonense</name>
    <dbReference type="NCBI Taxonomy" id="398843"/>
    <lineage>
        <taxon>Bacteria</taxon>
        <taxon>Bacillati</taxon>
        <taxon>Actinomycetota</taxon>
        <taxon>Actinomycetes</taxon>
        <taxon>Mycobacteriales</taxon>
        <taxon>Nocardiaceae</taxon>
        <taxon>Rhodococcoides</taxon>
    </lineage>
</organism>
<dbReference type="RefSeq" id="WP_089243416.1">
    <property type="nucleotide sequence ID" value="NZ_FZOW01000002.1"/>
</dbReference>
<dbReference type="PRINTS" id="PR00173">
    <property type="entry name" value="EDTRNSPORT"/>
</dbReference>
<proteinExistence type="predicted"/>
<dbReference type="GO" id="GO:0015366">
    <property type="term" value="F:malate:proton symporter activity"/>
    <property type="evidence" value="ECO:0007669"/>
    <property type="project" value="TreeGrafter"/>
</dbReference>
<comment type="subcellular location">
    <subcellularLocation>
        <location evidence="1">Cell membrane</location>
        <topology evidence="1">Multi-pass membrane protein</topology>
    </subcellularLocation>
</comment>
<dbReference type="Pfam" id="PF00375">
    <property type="entry name" value="SDF"/>
    <property type="match status" value="1"/>
</dbReference>
<dbReference type="GO" id="GO:0015138">
    <property type="term" value="F:fumarate transmembrane transporter activity"/>
    <property type="evidence" value="ECO:0007669"/>
    <property type="project" value="TreeGrafter"/>
</dbReference>
<evidence type="ECO:0000256" key="6">
    <source>
        <dbReference type="ARBA" id="ARBA00022989"/>
    </source>
</evidence>
<keyword evidence="6 8" id="KW-1133">Transmembrane helix</keyword>